<evidence type="ECO:0000313" key="1">
    <source>
        <dbReference type="EMBL" id="VVC75956.1"/>
    </source>
</evidence>
<dbReference type="RefSeq" id="WP_148339221.1">
    <property type="nucleotide sequence ID" value="NZ_LR699119.1"/>
</dbReference>
<accession>A0A5E4PHZ9</accession>
<dbReference type="Proteomes" id="UP000324194">
    <property type="component" value="Chromosome 1"/>
</dbReference>
<dbReference type="AlphaFoldDB" id="A0A5E4PHZ9"/>
<organism evidence="1 2">
    <name type="scientific">Aquicella siphonis</name>
    <dbReference type="NCBI Taxonomy" id="254247"/>
    <lineage>
        <taxon>Bacteria</taxon>
        <taxon>Pseudomonadati</taxon>
        <taxon>Pseudomonadota</taxon>
        <taxon>Gammaproteobacteria</taxon>
        <taxon>Legionellales</taxon>
        <taxon>Coxiellaceae</taxon>
        <taxon>Aquicella</taxon>
    </lineage>
</organism>
<reference evidence="1 2" key="1">
    <citation type="submission" date="2019-08" db="EMBL/GenBank/DDBJ databases">
        <authorList>
            <person name="Guy L."/>
        </authorList>
    </citation>
    <scope>NUCLEOTIDE SEQUENCE [LARGE SCALE GENOMIC DNA]</scope>
    <source>
        <strain evidence="1 2">SGT-108</strain>
    </source>
</reference>
<evidence type="ECO:0000313" key="2">
    <source>
        <dbReference type="Proteomes" id="UP000324194"/>
    </source>
</evidence>
<dbReference type="OrthoDB" id="6400834at2"/>
<protein>
    <submittedName>
        <fullName evidence="1">Uncharacterized protein</fullName>
    </submittedName>
</protein>
<proteinExistence type="predicted"/>
<dbReference type="EMBL" id="LR699119">
    <property type="protein sequence ID" value="VVC75956.1"/>
    <property type="molecule type" value="Genomic_DNA"/>
</dbReference>
<keyword evidence="2" id="KW-1185">Reference proteome</keyword>
<gene>
    <name evidence="1" type="ORF">AQUSIP_12570</name>
</gene>
<dbReference type="KEGG" id="asip:AQUSIP_12570"/>
<name>A0A5E4PHZ9_9COXI</name>
<sequence>MVKDEMEEAVKKAFDGLRIIAVYYNTADHPGMFIVREFFSHKDGITLGAILGLTKTLDEARKLVPPYLHRSSRTPEDEPTLIETWF</sequence>